<dbReference type="Proteomes" id="UP000663865">
    <property type="component" value="Unassembled WGS sequence"/>
</dbReference>
<reference evidence="3" key="1">
    <citation type="submission" date="2021-02" db="EMBL/GenBank/DDBJ databases">
        <authorList>
            <person name="Nowell W R."/>
        </authorList>
    </citation>
    <scope>NUCLEOTIDE SEQUENCE</scope>
</reference>
<dbReference type="EMBL" id="CAJNYD010002211">
    <property type="protein sequence ID" value="CAF3403327.1"/>
    <property type="molecule type" value="Genomic_DNA"/>
</dbReference>
<gene>
    <name evidence="3" type="ORF">FME351_LOCUS19240</name>
    <name evidence="4" type="ORF">KIK155_LOCUS20464</name>
    <name evidence="2" type="ORF">LUA448_LOCUS17801</name>
</gene>
<protein>
    <submittedName>
        <fullName evidence="3">Uncharacterized protein</fullName>
    </submittedName>
</protein>
<proteinExistence type="predicted"/>
<dbReference type="Proteomes" id="UP000663869">
    <property type="component" value="Unassembled WGS sequence"/>
</dbReference>
<accession>A0A818JR06</accession>
<evidence type="ECO:0000313" key="5">
    <source>
        <dbReference type="Proteomes" id="UP000663869"/>
    </source>
</evidence>
<feature type="transmembrane region" description="Helical" evidence="1">
    <location>
        <begin position="139"/>
        <end position="158"/>
    </location>
</feature>
<dbReference type="AlphaFoldDB" id="A0A818JR06"/>
<evidence type="ECO:0000313" key="3">
    <source>
        <dbReference type="EMBL" id="CAF3546179.1"/>
    </source>
</evidence>
<feature type="transmembrane region" description="Helical" evidence="1">
    <location>
        <begin position="87"/>
        <end position="108"/>
    </location>
</feature>
<organism evidence="3 5">
    <name type="scientific">Rotaria socialis</name>
    <dbReference type="NCBI Taxonomy" id="392032"/>
    <lineage>
        <taxon>Eukaryota</taxon>
        <taxon>Metazoa</taxon>
        <taxon>Spiralia</taxon>
        <taxon>Gnathifera</taxon>
        <taxon>Rotifera</taxon>
        <taxon>Eurotatoria</taxon>
        <taxon>Bdelloidea</taxon>
        <taxon>Philodinida</taxon>
        <taxon>Philodinidae</taxon>
        <taxon>Rotaria</taxon>
    </lineage>
</organism>
<feature type="transmembrane region" description="Helical" evidence="1">
    <location>
        <begin position="52"/>
        <end position="75"/>
    </location>
</feature>
<name>A0A818JR06_9BILA</name>
<dbReference type="Proteomes" id="UP000663833">
    <property type="component" value="Unassembled WGS sequence"/>
</dbReference>
<sequence length="181" mass="20848">MSSSSTNILLILFHLVILLFAISDLKLFIFHVHISRVDRVPVEIYIDSSTSLWYPILVGIIFNIFILISSIINLYILLCQRNLFNKLGLSTLILICLFSIRFIINIILTKYRNGLSTPTLVERSFFAASLSLEEELTTIVLNWLIKMIGFVCTIIYCFKQKCKQTSCIERLLETKLISSFE</sequence>
<evidence type="ECO:0000313" key="4">
    <source>
        <dbReference type="EMBL" id="CAF3591447.1"/>
    </source>
</evidence>
<feature type="transmembrane region" description="Helical" evidence="1">
    <location>
        <begin position="7"/>
        <end position="32"/>
    </location>
</feature>
<keyword evidence="1" id="KW-1133">Transmembrane helix</keyword>
<comment type="caution">
    <text evidence="3">The sequence shown here is derived from an EMBL/GenBank/DDBJ whole genome shotgun (WGS) entry which is preliminary data.</text>
</comment>
<evidence type="ECO:0000313" key="2">
    <source>
        <dbReference type="EMBL" id="CAF3403327.1"/>
    </source>
</evidence>
<dbReference type="EMBL" id="CAJNYU010002384">
    <property type="protein sequence ID" value="CAF3546179.1"/>
    <property type="molecule type" value="Genomic_DNA"/>
</dbReference>
<keyword evidence="1" id="KW-0472">Membrane</keyword>
<keyword evidence="1" id="KW-0812">Transmembrane</keyword>
<evidence type="ECO:0000256" key="1">
    <source>
        <dbReference type="SAM" id="Phobius"/>
    </source>
</evidence>
<dbReference type="EMBL" id="CAJNYV010003598">
    <property type="protein sequence ID" value="CAF3591447.1"/>
    <property type="molecule type" value="Genomic_DNA"/>
</dbReference>